<gene>
    <name evidence="4" type="ORF">Tel_08800</name>
</gene>
<dbReference type="PANTHER" id="PTHR45726:SF3">
    <property type="entry name" value="LEUKOTRIENE A-4 HYDROLASE"/>
    <property type="match status" value="1"/>
</dbReference>
<feature type="domain" description="Peptidase M1 membrane alanine aminopeptidase" evidence="3">
    <location>
        <begin position="265"/>
        <end position="403"/>
    </location>
</feature>
<keyword evidence="5" id="KW-1185">Reference proteome</keyword>
<dbReference type="InterPro" id="IPR027268">
    <property type="entry name" value="Peptidase_M4/M1_CTD_sf"/>
</dbReference>
<proteinExistence type="predicted"/>
<dbReference type="EMBL" id="CP013099">
    <property type="protein sequence ID" value="ALP53243.1"/>
    <property type="molecule type" value="Genomic_DNA"/>
</dbReference>
<comment type="cofactor">
    <cofactor evidence="2">
        <name>Zn(2+)</name>
        <dbReference type="ChEBI" id="CHEBI:29105"/>
    </cofactor>
    <text evidence="2">Binds 1 zinc ion per subunit.</text>
</comment>
<dbReference type="Gene3D" id="1.10.390.10">
    <property type="entry name" value="Neutral Protease Domain 2"/>
    <property type="match status" value="1"/>
</dbReference>
<reference evidence="4" key="1">
    <citation type="submission" date="2015-10" db="EMBL/GenBank/DDBJ databases">
        <title>Description of Candidatus Tenderia electrophaga gen. nov, sp. nov., an Uncultivated Electroautotroph from a Biocathode Enrichment.</title>
        <authorList>
            <person name="Eddie B.J."/>
            <person name="Malanoski A.P."/>
            <person name="Wang Z."/>
            <person name="Hall R.J."/>
            <person name="Oh S.D."/>
            <person name="Heiner C."/>
            <person name="Lin B."/>
            <person name="Strycharz-Glaven S.M."/>
        </authorList>
    </citation>
    <scope>NUCLEOTIDE SEQUENCE [LARGE SCALE GENOMIC DNA]</scope>
    <source>
        <strain evidence="4">NRL1</strain>
    </source>
</reference>
<dbReference type="InterPro" id="IPR034015">
    <property type="entry name" value="M1_LTA4H"/>
</dbReference>
<dbReference type="Proteomes" id="UP000055136">
    <property type="component" value="Chromosome"/>
</dbReference>
<keyword evidence="2" id="KW-0479">Metal-binding</keyword>
<dbReference type="PANTHER" id="PTHR45726">
    <property type="entry name" value="LEUKOTRIENE A-4 HYDROLASE"/>
    <property type="match status" value="1"/>
</dbReference>
<dbReference type="GO" id="GO:0008237">
    <property type="term" value="F:metallopeptidase activity"/>
    <property type="evidence" value="ECO:0007669"/>
    <property type="project" value="InterPro"/>
</dbReference>
<evidence type="ECO:0000313" key="4">
    <source>
        <dbReference type="EMBL" id="ALP53243.1"/>
    </source>
</evidence>
<evidence type="ECO:0000313" key="5">
    <source>
        <dbReference type="Proteomes" id="UP000055136"/>
    </source>
</evidence>
<dbReference type="AlphaFoldDB" id="A0A0S2TDL4"/>
<keyword evidence="2" id="KW-0862">Zinc</keyword>
<organism evidence="4 5">
    <name type="scientific">Candidatus Tenderia electrophaga</name>
    <dbReference type="NCBI Taxonomy" id="1748243"/>
    <lineage>
        <taxon>Bacteria</taxon>
        <taxon>Pseudomonadati</taxon>
        <taxon>Pseudomonadota</taxon>
        <taxon>Gammaproteobacteria</taxon>
        <taxon>Candidatus Tenderiales</taxon>
        <taxon>Candidatus Tenderiaceae</taxon>
        <taxon>Candidatus Tenderia</taxon>
    </lineage>
</organism>
<sequence length="694" mass="77720">MGQGESVIHHDLDVRLHPGDHRLDVTDRIRFTAGESLVFYLNAALTLEAPPDNVELVSQETNGAVPAKAYRISAAPDQTTLTLRYSGLIDHGLSEEATEYAGSFPQSAGVIADEGVFLAGSSLWYPHVEGRYVSFTLNTVVPARWQTVSQGARQLADDGRVSWRERHAQEEIYLIAAPFHVYSRPAGRVQAMAFLRAEDTALADRYLEVTAQYLAMYNRLLGPYPYTKFALVENFWETGYGMPSFTLLGPTVIRLPFILHSSYPHEIVHNWWGNSVYVDYRQGNWAEGLTSYLADHLIQQQRGTALIFRRNLLQHYADFVSEGRDFPLAEFTARHSSSSEAVGYGKTQMLFHMLRQRLGDEAFVRGLRRFYRQYQFKQAGFAELAEVFQGLDEADLSGFFEQWVQRTGAPELQVKTVETAEQDDGWRLTVVLQQQQPGAAYRMSVPLAVTLKGVEQAVQTRVEMKQKQQAFSLRLDAKPMRLDVDPQFDLFRRLSRAEIPPALSQAFGAERVLLVLPAAAAAETRAAYETLAASWRQGQSAEVDVRYDDTLISLPDDRTVWLLGGANRFAPVLVAALAEQGVEQRDGQVVLNQRHFDPARDAVVLAARRAGDNAHALVWLAADRAAALPGLARKLPHYRKYSYLVFSGDEPTNELKGQWPVIASPMTVRLAEQPIPMAQLESRQALAQLPTASR</sequence>
<feature type="binding site" evidence="2">
    <location>
        <position position="269"/>
    </location>
    <ligand>
        <name>Zn(2+)</name>
        <dbReference type="ChEBI" id="CHEBI:29105"/>
        <note>catalytic</note>
    </ligand>
</feature>
<protein>
    <recommendedName>
        <fullName evidence="3">Peptidase M1 membrane alanine aminopeptidase domain-containing protein</fullName>
    </recommendedName>
</protein>
<dbReference type="KEGG" id="tee:Tel_08800"/>
<dbReference type="GO" id="GO:0008270">
    <property type="term" value="F:zinc ion binding"/>
    <property type="evidence" value="ECO:0007669"/>
    <property type="project" value="InterPro"/>
</dbReference>
<evidence type="ECO:0000256" key="2">
    <source>
        <dbReference type="PIRSR" id="PIRSR634015-3"/>
    </source>
</evidence>
<evidence type="ECO:0000259" key="3">
    <source>
        <dbReference type="Pfam" id="PF01433"/>
    </source>
</evidence>
<dbReference type="STRING" id="1748243.Tel_08800"/>
<dbReference type="Pfam" id="PF01433">
    <property type="entry name" value="Peptidase_M1"/>
    <property type="match status" value="1"/>
</dbReference>
<evidence type="ECO:0000256" key="1">
    <source>
        <dbReference type="PIRSR" id="PIRSR634015-1"/>
    </source>
</evidence>
<name>A0A0S2TDL4_9GAMM</name>
<feature type="binding site" evidence="2">
    <location>
        <position position="265"/>
    </location>
    <ligand>
        <name>Zn(2+)</name>
        <dbReference type="ChEBI" id="CHEBI:29105"/>
        <note>catalytic</note>
    </ligand>
</feature>
<feature type="active site" description="Proton donor" evidence="1">
    <location>
        <position position="344"/>
    </location>
</feature>
<accession>A0A0S2TDL4</accession>
<feature type="binding site" evidence="2">
    <location>
        <position position="287"/>
    </location>
    <ligand>
        <name>Zn(2+)</name>
        <dbReference type="ChEBI" id="CHEBI:29105"/>
        <note>catalytic</note>
    </ligand>
</feature>
<feature type="active site" description="Proton acceptor" evidence="1">
    <location>
        <position position="266"/>
    </location>
</feature>
<dbReference type="InterPro" id="IPR014782">
    <property type="entry name" value="Peptidase_M1_dom"/>
</dbReference>
<dbReference type="SUPFAM" id="SSF55486">
    <property type="entry name" value="Metalloproteases ('zincins'), catalytic domain"/>
    <property type="match status" value="1"/>
</dbReference>